<sequence length="109" mass="11682">MTTREIETQFILEAPARFRGIISGHDHLVSAGLGQALAVLFGLPLGAPVRVGIRFGENFTLLDVNGHTRREPLPVEVRATLIGAFSALTTVLEGRVHAVDLKGGRQTDA</sequence>
<name>A0A016QSG5_9DEIO</name>
<accession>A0A016QSG5</accession>
<comment type="caution">
    <text evidence="1">The sequence shown here is derived from an EMBL/GenBank/DDBJ whole genome shotgun (WGS) entry which is preliminary data.</text>
</comment>
<dbReference type="PATRIC" id="fig|1476583.3.peg.1211"/>
<gene>
    <name evidence="1" type="ORF">DEIPH_ctg017orf0225</name>
</gene>
<dbReference type="AlphaFoldDB" id="A0A016QSG5"/>
<dbReference type="EMBL" id="JHAC01000017">
    <property type="protein sequence ID" value="EYB68847.1"/>
    <property type="molecule type" value="Genomic_DNA"/>
</dbReference>
<dbReference type="OrthoDB" id="9979682at2"/>
<reference evidence="1 2" key="1">
    <citation type="submission" date="2014-03" db="EMBL/GenBank/DDBJ databases">
        <title>Draft genome sequence of Deinococcus phoenicis 1P10ME.</title>
        <authorList>
            <person name="Stepanov V.G."/>
            <person name="Vaishampayan P."/>
            <person name="Venkateswaran K."/>
            <person name="Fox G.E."/>
        </authorList>
    </citation>
    <scope>NUCLEOTIDE SEQUENCE [LARGE SCALE GENOMIC DNA]</scope>
    <source>
        <strain evidence="1 2">1P10ME</strain>
    </source>
</reference>
<protein>
    <submittedName>
        <fullName evidence="1">Uncharacterized protein</fullName>
    </submittedName>
</protein>
<dbReference type="STRING" id="1476583.DEIPH_ctg017orf0225"/>
<dbReference type="RefSeq" id="WP_034355377.1">
    <property type="nucleotide sequence ID" value="NZ_JHAC01000017.1"/>
</dbReference>
<evidence type="ECO:0000313" key="1">
    <source>
        <dbReference type="EMBL" id="EYB68847.1"/>
    </source>
</evidence>
<keyword evidence="2" id="KW-1185">Reference proteome</keyword>
<organism evidence="1 2">
    <name type="scientific">Deinococcus phoenicis</name>
    <dbReference type="NCBI Taxonomy" id="1476583"/>
    <lineage>
        <taxon>Bacteria</taxon>
        <taxon>Thermotogati</taxon>
        <taxon>Deinococcota</taxon>
        <taxon>Deinococci</taxon>
        <taxon>Deinococcales</taxon>
        <taxon>Deinococcaceae</taxon>
        <taxon>Deinococcus</taxon>
    </lineage>
</organism>
<evidence type="ECO:0000313" key="2">
    <source>
        <dbReference type="Proteomes" id="UP000020492"/>
    </source>
</evidence>
<dbReference type="Proteomes" id="UP000020492">
    <property type="component" value="Unassembled WGS sequence"/>
</dbReference>
<proteinExistence type="predicted"/>